<reference evidence="1" key="1">
    <citation type="submission" date="2014-09" db="EMBL/GenBank/DDBJ databases">
        <authorList>
            <person name="Magalhaes I.L.F."/>
            <person name="Oliveira U."/>
            <person name="Santos F.R."/>
            <person name="Vidigal T.H.D.A."/>
            <person name="Brescovit A.D."/>
            <person name="Santos A.J."/>
        </authorList>
    </citation>
    <scope>NUCLEOTIDE SEQUENCE</scope>
    <source>
        <tissue evidence="1">Shoot tissue taken approximately 20 cm above the soil surface</tissue>
    </source>
</reference>
<proteinExistence type="predicted"/>
<dbReference type="EMBL" id="GBRH01253178">
    <property type="protein sequence ID" value="JAD44717.1"/>
    <property type="molecule type" value="Transcribed_RNA"/>
</dbReference>
<name>A0A0A9ACB4_ARUDO</name>
<evidence type="ECO:0000313" key="1">
    <source>
        <dbReference type="EMBL" id="JAD44717.1"/>
    </source>
</evidence>
<accession>A0A0A9ACB4</accession>
<organism evidence="1">
    <name type="scientific">Arundo donax</name>
    <name type="common">Giant reed</name>
    <name type="synonym">Donax arundinaceus</name>
    <dbReference type="NCBI Taxonomy" id="35708"/>
    <lineage>
        <taxon>Eukaryota</taxon>
        <taxon>Viridiplantae</taxon>
        <taxon>Streptophyta</taxon>
        <taxon>Embryophyta</taxon>
        <taxon>Tracheophyta</taxon>
        <taxon>Spermatophyta</taxon>
        <taxon>Magnoliopsida</taxon>
        <taxon>Liliopsida</taxon>
        <taxon>Poales</taxon>
        <taxon>Poaceae</taxon>
        <taxon>PACMAD clade</taxon>
        <taxon>Arundinoideae</taxon>
        <taxon>Arundineae</taxon>
        <taxon>Arundo</taxon>
    </lineage>
</organism>
<sequence length="27" mass="3211">MPKGTFLMMDKYITIQIDKTVAFRKAY</sequence>
<dbReference type="AlphaFoldDB" id="A0A0A9ACB4"/>
<protein>
    <submittedName>
        <fullName evidence="1">Uncharacterized protein</fullName>
    </submittedName>
</protein>
<reference evidence="1" key="2">
    <citation type="journal article" date="2015" name="Data Brief">
        <title>Shoot transcriptome of the giant reed, Arundo donax.</title>
        <authorList>
            <person name="Barrero R.A."/>
            <person name="Guerrero F.D."/>
            <person name="Moolhuijzen P."/>
            <person name="Goolsby J.A."/>
            <person name="Tidwell J."/>
            <person name="Bellgard S.E."/>
            <person name="Bellgard M.I."/>
        </authorList>
    </citation>
    <scope>NUCLEOTIDE SEQUENCE</scope>
    <source>
        <tissue evidence="1">Shoot tissue taken approximately 20 cm above the soil surface</tissue>
    </source>
</reference>